<protein>
    <submittedName>
        <fullName evidence="1">Uncharacterized protein</fullName>
    </submittedName>
</protein>
<accession>A0ABV0S8P2</accession>
<sequence>MKMFSVAHKTVFVVDHCPYMSESSRQQVNYIVSDSEFHILNSWRREDQSTHE</sequence>
<dbReference type="EMBL" id="JAHRIN010073645">
    <property type="protein sequence ID" value="MEQ2216934.1"/>
    <property type="molecule type" value="Genomic_DNA"/>
</dbReference>
<evidence type="ECO:0000313" key="1">
    <source>
        <dbReference type="EMBL" id="MEQ2216934.1"/>
    </source>
</evidence>
<organism evidence="1 2">
    <name type="scientific">Xenoophorus captivus</name>
    <dbReference type="NCBI Taxonomy" id="1517983"/>
    <lineage>
        <taxon>Eukaryota</taxon>
        <taxon>Metazoa</taxon>
        <taxon>Chordata</taxon>
        <taxon>Craniata</taxon>
        <taxon>Vertebrata</taxon>
        <taxon>Euteleostomi</taxon>
        <taxon>Actinopterygii</taxon>
        <taxon>Neopterygii</taxon>
        <taxon>Teleostei</taxon>
        <taxon>Neoteleostei</taxon>
        <taxon>Acanthomorphata</taxon>
        <taxon>Ovalentaria</taxon>
        <taxon>Atherinomorphae</taxon>
        <taxon>Cyprinodontiformes</taxon>
        <taxon>Goodeidae</taxon>
        <taxon>Xenoophorus</taxon>
    </lineage>
</organism>
<proteinExistence type="predicted"/>
<evidence type="ECO:0000313" key="2">
    <source>
        <dbReference type="Proteomes" id="UP001434883"/>
    </source>
</evidence>
<gene>
    <name evidence="1" type="ORF">XENOCAPTIV_026114</name>
</gene>
<keyword evidence="2" id="KW-1185">Reference proteome</keyword>
<dbReference type="Proteomes" id="UP001434883">
    <property type="component" value="Unassembled WGS sequence"/>
</dbReference>
<reference evidence="1 2" key="1">
    <citation type="submission" date="2021-06" db="EMBL/GenBank/DDBJ databases">
        <authorList>
            <person name="Palmer J.M."/>
        </authorList>
    </citation>
    <scope>NUCLEOTIDE SEQUENCE [LARGE SCALE GENOMIC DNA]</scope>
    <source>
        <strain evidence="1 2">XC_2019</strain>
        <tissue evidence="1">Muscle</tissue>
    </source>
</reference>
<feature type="non-terminal residue" evidence="1">
    <location>
        <position position="52"/>
    </location>
</feature>
<comment type="caution">
    <text evidence="1">The sequence shown here is derived from an EMBL/GenBank/DDBJ whole genome shotgun (WGS) entry which is preliminary data.</text>
</comment>
<name>A0ABV0S8P2_9TELE</name>